<feature type="domain" description="Protein kinase" evidence="1">
    <location>
        <begin position="21"/>
        <end position="306"/>
    </location>
</feature>
<dbReference type="Pfam" id="PF07714">
    <property type="entry name" value="PK_Tyr_Ser-Thr"/>
    <property type="match status" value="1"/>
</dbReference>
<dbReference type="OrthoDB" id="544350at2759"/>
<sequence>MQLKINAHYNIVFEWIPYNQFNNIKEIGNGSFSIVYSAIWKDGPLRYKVNKYVYERNSNCNVALKCLHNSQNITYEFLNEIKSYSINDTINILQIYGISQNPDTKNYIMVTAYAEDGDCYSWLKKYCNKVDWKDKIHLLLHIIDGLQSIHQKQMVHHDLHLGNILMTNATYAMDVNYTSSTIYYGNIVCISDMGLCRESDNIDETKIYEVMPYVAPEVLRGKPYTQAADIYSFGMIMYFVATGRQPFDNHAHDQNLVLNICSGFGPEINEQEVPKCYIDLIKRCWDSNSDNRPNVIEVKESIDRFSENKKFSEVEEYRKANLLTNKNNQSITHSQAIYTSRLLNPFTKDLPKWDNNINNNSVEVIDFVELSVINEIAKQKNQEN</sequence>
<evidence type="ECO:0000259" key="1">
    <source>
        <dbReference type="PROSITE" id="PS50011"/>
    </source>
</evidence>
<dbReference type="Proteomes" id="UP000265703">
    <property type="component" value="Unassembled WGS sequence"/>
</dbReference>
<keyword evidence="2" id="KW-0418">Kinase</keyword>
<proteinExistence type="predicted"/>
<dbReference type="InterPro" id="IPR011009">
    <property type="entry name" value="Kinase-like_dom_sf"/>
</dbReference>
<evidence type="ECO:0000313" key="2">
    <source>
        <dbReference type="EMBL" id="RIA81712.1"/>
    </source>
</evidence>
<name>A0A397S8A1_9GLOM</name>
<comment type="caution">
    <text evidence="2">The sequence shown here is derived from an EMBL/GenBank/DDBJ whole genome shotgun (WGS) entry which is preliminary data.</text>
</comment>
<protein>
    <submittedName>
        <fullName evidence="2">Kinase-like domain-containing protein</fullName>
    </submittedName>
</protein>
<dbReference type="InterPro" id="IPR001245">
    <property type="entry name" value="Ser-Thr/Tyr_kinase_cat_dom"/>
</dbReference>
<dbReference type="PANTHER" id="PTHR44329">
    <property type="entry name" value="SERINE/THREONINE-PROTEIN KINASE TNNI3K-RELATED"/>
    <property type="match status" value="1"/>
</dbReference>
<dbReference type="GO" id="GO:0004674">
    <property type="term" value="F:protein serine/threonine kinase activity"/>
    <property type="evidence" value="ECO:0007669"/>
    <property type="project" value="TreeGrafter"/>
</dbReference>
<evidence type="ECO:0000313" key="3">
    <source>
        <dbReference type="Proteomes" id="UP000265703"/>
    </source>
</evidence>
<accession>A0A397S8A1</accession>
<dbReference type="PROSITE" id="PS50011">
    <property type="entry name" value="PROTEIN_KINASE_DOM"/>
    <property type="match status" value="1"/>
</dbReference>
<keyword evidence="3" id="KW-1185">Reference proteome</keyword>
<dbReference type="EMBL" id="QKYT01000755">
    <property type="protein sequence ID" value="RIA81712.1"/>
    <property type="molecule type" value="Genomic_DNA"/>
</dbReference>
<dbReference type="STRING" id="658196.A0A397S8A1"/>
<reference evidence="2 3" key="1">
    <citation type="submission" date="2018-06" db="EMBL/GenBank/DDBJ databases">
        <title>Comparative genomics reveals the genomic features of Rhizophagus irregularis, R. cerebriforme, R. diaphanum and Gigaspora rosea, and their symbiotic lifestyle signature.</title>
        <authorList>
            <person name="Morin E."/>
            <person name="San Clemente H."/>
            <person name="Chen E.C.H."/>
            <person name="De La Providencia I."/>
            <person name="Hainaut M."/>
            <person name="Kuo A."/>
            <person name="Kohler A."/>
            <person name="Murat C."/>
            <person name="Tang N."/>
            <person name="Roy S."/>
            <person name="Loubradou J."/>
            <person name="Henrissat B."/>
            <person name="Grigoriev I.V."/>
            <person name="Corradi N."/>
            <person name="Roux C."/>
            <person name="Martin F.M."/>
        </authorList>
    </citation>
    <scope>NUCLEOTIDE SEQUENCE [LARGE SCALE GENOMIC DNA]</scope>
    <source>
        <strain evidence="2 3">DAOM 227022</strain>
    </source>
</reference>
<dbReference type="Gene3D" id="1.10.510.10">
    <property type="entry name" value="Transferase(Phosphotransferase) domain 1"/>
    <property type="match status" value="1"/>
</dbReference>
<dbReference type="AlphaFoldDB" id="A0A397S8A1"/>
<gene>
    <name evidence="2" type="ORF">C1645_836542</name>
</gene>
<organism evidence="2 3">
    <name type="scientific">Glomus cerebriforme</name>
    <dbReference type="NCBI Taxonomy" id="658196"/>
    <lineage>
        <taxon>Eukaryota</taxon>
        <taxon>Fungi</taxon>
        <taxon>Fungi incertae sedis</taxon>
        <taxon>Mucoromycota</taxon>
        <taxon>Glomeromycotina</taxon>
        <taxon>Glomeromycetes</taxon>
        <taxon>Glomerales</taxon>
        <taxon>Glomeraceae</taxon>
        <taxon>Glomus</taxon>
    </lineage>
</organism>
<dbReference type="InterPro" id="IPR000719">
    <property type="entry name" value="Prot_kinase_dom"/>
</dbReference>
<keyword evidence="2" id="KW-0808">Transferase</keyword>
<dbReference type="SUPFAM" id="SSF56112">
    <property type="entry name" value="Protein kinase-like (PK-like)"/>
    <property type="match status" value="1"/>
</dbReference>
<dbReference type="GO" id="GO:0005524">
    <property type="term" value="F:ATP binding"/>
    <property type="evidence" value="ECO:0007669"/>
    <property type="project" value="InterPro"/>
</dbReference>
<dbReference type="InterPro" id="IPR051681">
    <property type="entry name" value="Ser/Thr_Kinases-Pseudokinases"/>
</dbReference>